<organism evidence="2 3">
    <name type="scientific">Berryella intestinalis</name>
    <dbReference type="NCBI Taxonomy" id="1531429"/>
    <lineage>
        <taxon>Bacteria</taxon>
        <taxon>Bacillati</taxon>
        <taxon>Actinomycetota</taxon>
        <taxon>Coriobacteriia</taxon>
        <taxon>Eggerthellales</taxon>
        <taxon>Eggerthellaceae</taxon>
        <taxon>Berryella</taxon>
    </lineage>
</organism>
<dbReference type="KEGG" id="cbac:JI75_05090"/>
<dbReference type="EMBL" id="CP009302">
    <property type="protein sequence ID" value="AJC12134.1"/>
    <property type="molecule type" value="Genomic_DNA"/>
</dbReference>
<evidence type="ECO:0000313" key="2">
    <source>
        <dbReference type="EMBL" id="AJC12134.1"/>
    </source>
</evidence>
<evidence type="ECO:0000256" key="1">
    <source>
        <dbReference type="HAMAP-Rule" id="MF_00652"/>
    </source>
</evidence>
<sequence length="258" mass="28657">MKMIISPAKTMRAVDSLGARGLPLLVERSRTIARALAALSKEELQSLWGCSDRLADEAFGYVRALEDGSWLDPSNSRLVPAVLSYDGLQYQSLAAHVMTRDELGYLQNHLRIISGFYGVLRPLDGVVPYRLEMQAKLSVDGSADLYGFWGADIFDLVAGDEDLVVNLASVEYAKTVTPWFKRARNPRCRLITCSFYEASTQGKLVQRAAHAKQARGTFVRWCAEHGVECTGELRAFDVGYRFDPARSTDDALAFVRVP</sequence>
<dbReference type="Proteomes" id="UP000031121">
    <property type="component" value="Chromosome"/>
</dbReference>
<dbReference type="NCBIfam" id="NF002543">
    <property type="entry name" value="PRK02101.1-4"/>
    <property type="match status" value="1"/>
</dbReference>
<dbReference type="PANTHER" id="PTHR30283:SF4">
    <property type="entry name" value="PEROXIDE STRESS RESISTANCE PROTEIN YAAA"/>
    <property type="match status" value="1"/>
</dbReference>
<evidence type="ECO:0000313" key="3">
    <source>
        <dbReference type="Proteomes" id="UP000031121"/>
    </source>
</evidence>
<dbReference type="Pfam" id="PF03883">
    <property type="entry name" value="H2O2_YaaD"/>
    <property type="match status" value="1"/>
</dbReference>
<dbReference type="GO" id="GO:0005829">
    <property type="term" value="C:cytosol"/>
    <property type="evidence" value="ECO:0007669"/>
    <property type="project" value="TreeGrafter"/>
</dbReference>
<dbReference type="OrthoDB" id="3210767at2"/>
<keyword evidence="3" id="KW-1185">Reference proteome</keyword>
<dbReference type="PANTHER" id="PTHR30283">
    <property type="entry name" value="PEROXIDE STRESS RESPONSE PROTEIN YAAA"/>
    <property type="match status" value="1"/>
</dbReference>
<proteinExistence type="inferred from homology"/>
<name>A0A0A8B473_9ACTN</name>
<dbReference type="HOGENOM" id="CLU_061989_1_0_11"/>
<gene>
    <name evidence="2" type="ORF">JI75_05090</name>
</gene>
<dbReference type="AlphaFoldDB" id="A0A0A8B473"/>
<comment type="similarity">
    <text evidence="1">Belongs to the UPF0246 family.</text>
</comment>
<dbReference type="HAMAP" id="MF_00652">
    <property type="entry name" value="UPF0246"/>
    <property type="match status" value="1"/>
</dbReference>
<accession>A0A0A8B473</accession>
<protein>
    <recommendedName>
        <fullName evidence="1">UPF0246 protein JI75_05090</fullName>
    </recommendedName>
</protein>
<reference evidence="3" key="1">
    <citation type="submission" date="2014-08" db="EMBL/GenBank/DDBJ databases">
        <title>Coriobacteriaceae sp. complete genome.</title>
        <authorList>
            <person name="Looft T."/>
            <person name="Bayles D.O."/>
            <person name="Stanton T.B."/>
        </authorList>
    </citation>
    <scope>NUCLEOTIDE SEQUENCE [LARGE SCALE GENOMIC DNA]</scope>
    <source>
        <strain evidence="3">68-1-3</strain>
    </source>
</reference>
<dbReference type="InterPro" id="IPR005583">
    <property type="entry name" value="YaaA"/>
</dbReference>
<dbReference type="GO" id="GO:0033194">
    <property type="term" value="P:response to hydroperoxide"/>
    <property type="evidence" value="ECO:0007669"/>
    <property type="project" value="TreeGrafter"/>
</dbReference>
<reference evidence="2 3" key="2">
    <citation type="journal article" date="2015" name="Genome Announc.">
        <title>Complete Genome Sequence of Coriobacteriaceae Strain 68-1-3, a Novel Mucus-Degrading Isolate from the Swine Intestinal Tract.</title>
        <authorList>
            <person name="Looft T."/>
            <person name="Bayles D.O."/>
            <person name="Alt D.P."/>
            <person name="Stanton T.B."/>
        </authorList>
    </citation>
    <scope>NUCLEOTIDE SEQUENCE [LARGE SCALE GENOMIC DNA]</scope>
    <source>
        <strain evidence="2 3">68-1-3</strain>
    </source>
</reference>